<organism evidence="1 2">
    <name type="scientific">Forsythia ovata</name>
    <dbReference type="NCBI Taxonomy" id="205694"/>
    <lineage>
        <taxon>Eukaryota</taxon>
        <taxon>Viridiplantae</taxon>
        <taxon>Streptophyta</taxon>
        <taxon>Embryophyta</taxon>
        <taxon>Tracheophyta</taxon>
        <taxon>Spermatophyta</taxon>
        <taxon>Magnoliopsida</taxon>
        <taxon>eudicotyledons</taxon>
        <taxon>Gunneridae</taxon>
        <taxon>Pentapetalae</taxon>
        <taxon>asterids</taxon>
        <taxon>lamiids</taxon>
        <taxon>Lamiales</taxon>
        <taxon>Oleaceae</taxon>
        <taxon>Forsythieae</taxon>
        <taxon>Forsythia</taxon>
    </lineage>
</organism>
<protein>
    <submittedName>
        <fullName evidence="1">Myb/SANT-like DNA-binding domain-containing protein</fullName>
    </submittedName>
</protein>
<dbReference type="InterPro" id="IPR045026">
    <property type="entry name" value="LIMYB"/>
</dbReference>
<evidence type="ECO:0000313" key="1">
    <source>
        <dbReference type="EMBL" id="KAL2501757.1"/>
    </source>
</evidence>
<dbReference type="AlphaFoldDB" id="A0ABD1SQ08"/>
<accession>A0ABD1SQ08</accession>
<reference evidence="2" key="1">
    <citation type="submission" date="2024-07" db="EMBL/GenBank/DDBJ databases">
        <title>Two chromosome-level genome assemblies of Korean endemic species Abeliophyllum distichum and Forsythia ovata (Oleaceae).</title>
        <authorList>
            <person name="Jang H."/>
        </authorList>
    </citation>
    <scope>NUCLEOTIDE SEQUENCE [LARGE SCALE GENOMIC DNA]</scope>
</reference>
<name>A0ABD1SQ08_9LAMI</name>
<gene>
    <name evidence="1" type="ORF">Fot_35605</name>
</gene>
<keyword evidence="2" id="KW-1185">Reference proteome</keyword>
<comment type="caution">
    <text evidence="1">The sequence shown here is derived from an EMBL/GenBank/DDBJ whole genome shotgun (WGS) entry which is preliminary data.</text>
</comment>
<dbReference type="Proteomes" id="UP001604277">
    <property type="component" value="Unassembled WGS sequence"/>
</dbReference>
<dbReference type="PANTHER" id="PTHR47584:SF14">
    <property type="entry name" value="L10-INTERACTING MYB DOMAIN-CONTAINING PROTEIN-LIKE"/>
    <property type="match status" value="1"/>
</dbReference>
<dbReference type="PANTHER" id="PTHR47584">
    <property type="match status" value="1"/>
</dbReference>
<sequence length="145" mass="16378">MGNRTVHCMFSKLLGHTGVTWDPNTNKVNAAEKINKSDYKIFKREVCKHYHTLGEIFSGTTAIGGLGNASTQRLAISEEERQLEDDFLNRGMHVHVENDDDVMRFQILVGVRKLVHQANADVKNLRSVKVTNSRLAWHSGHLLLV</sequence>
<dbReference type="EMBL" id="JBFOLJ010000010">
    <property type="protein sequence ID" value="KAL2501757.1"/>
    <property type="molecule type" value="Genomic_DNA"/>
</dbReference>
<proteinExistence type="predicted"/>
<evidence type="ECO:0000313" key="2">
    <source>
        <dbReference type="Proteomes" id="UP001604277"/>
    </source>
</evidence>